<evidence type="ECO:0000256" key="3">
    <source>
        <dbReference type="ARBA" id="ARBA00022729"/>
    </source>
</evidence>
<reference evidence="8 9" key="1">
    <citation type="journal article" date="2015" name="Genome Biol. Evol.">
        <title>Comparative Genomics of a Bacterivorous Green Alga Reveals Evolutionary Causalities and Consequences of Phago-Mixotrophic Mode of Nutrition.</title>
        <authorList>
            <person name="Burns J.A."/>
            <person name="Paasch A."/>
            <person name="Narechania A."/>
            <person name="Kim E."/>
        </authorList>
    </citation>
    <scope>NUCLEOTIDE SEQUENCE [LARGE SCALE GENOMIC DNA]</scope>
    <source>
        <strain evidence="8 9">PLY_AMNH</strain>
    </source>
</reference>
<evidence type="ECO:0000256" key="6">
    <source>
        <dbReference type="ARBA" id="ARBA00023027"/>
    </source>
</evidence>
<sequence length="604" mass="68657">MEMELAHYGAVGACLLLYALIKIYLKRHHHSLLPRQYSAKKFLTDSQLPKHVGEIHRDAFKASKVPEDIDAIVIGSGIGGLTCAGLMARAGKRVLVLERHYIAGGSTHAFEDHGYEFDTGLHYIGNIEKRKKYFNLVTDTPLEWDEMGRHPWDKSRVYDEVLVGDKSYDLRGSKEEYIQELVKHFPEERTAIEKWVELCAEVSKKDFFFDLKIARPAWLSRLVNHFAGKKFFEYTRKTALEVAQEVTSNLDLQAVLLAQFGDYGQLPSTESFFIHASVQNHYMNGGWYPRGGSTIIAKGMIPVIERAGGRVLVRKGVESILLDHGKAVGVSMESGEEIYAPMVISACGVFNTYKKLLPKESVPRSVIEKIERIGHSCSFIYLFVGMKGTAEELGLRSSNIWRWPERDYDAMLEKFYKDPEHAPIPMFMGFPCAKDSTYAERFPGRANSVIMTMSKFEWWEEWENCKQGKRGAEYEAKKKIFEDRILEEGLYKYYPQCRGRVDFTEVGSSLTFNHYIGSERGEVYGLESHPERFEEDDWLRPQTKIPNLFLTGQDVTTLGVTGAMMGGILTAHSALGYGSVVDIMSGRNLVEDIWHLDALKKKAD</sequence>
<keyword evidence="5" id="KW-0521">NADP</keyword>
<protein>
    <recommendedName>
        <fullName evidence="7">Amine oxidase domain-containing protein</fullName>
    </recommendedName>
</protein>
<dbReference type="Proteomes" id="UP001190700">
    <property type="component" value="Unassembled WGS sequence"/>
</dbReference>
<evidence type="ECO:0000259" key="7">
    <source>
        <dbReference type="Pfam" id="PF01593"/>
    </source>
</evidence>
<keyword evidence="4" id="KW-0274">FAD</keyword>
<dbReference type="InterPro" id="IPR052206">
    <property type="entry name" value="Retinol_saturase"/>
</dbReference>
<comment type="caution">
    <text evidence="8">The sequence shown here is derived from an EMBL/GenBank/DDBJ whole genome shotgun (WGS) entry which is preliminary data.</text>
</comment>
<evidence type="ECO:0000313" key="9">
    <source>
        <dbReference type="Proteomes" id="UP001190700"/>
    </source>
</evidence>
<dbReference type="GO" id="GO:0016491">
    <property type="term" value="F:oxidoreductase activity"/>
    <property type="evidence" value="ECO:0007669"/>
    <property type="project" value="InterPro"/>
</dbReference>
<feature type="domain" description="Amine oxidase" evidence="7">
    <location>
        <begin position="78"/>
        <end position="423"/>
    </location>
</feature>
<dbReference type="InterPro" id="IPR036188">
    <property type="entry name" value="FAD/NAD-bd_sf"/>
</dbReference>
<dbReference type="SUPFAM" id="SSF51905">
    <property type="entry name" value="FAD/NAD(P)-binding domain"/>
    <property type="match status" value="1"/>
</dbReference>
<keyword evidence="2" id="KW-0285">Flavoprotein</keyword>
<accession>A0AAE0BNU9</accession>
<organism evidence="8 9">
    <name type="scientific">Cymbomonas tetramitiformis</name>
    <dbReference type="NCBI Taxonomy" id="36881"/>
    <lineage>
        <taxon>Eukaryota</taxon>
        <taxon>Viridiplantae</taxon>
        <taxon>Chlorophyta</taxon>
        <taxon>Pyramimonadophyceae</taxon>
        <taxon>Pyramimonadales</taxon>
        <taxon>Pyramimonadaceae</taxon>
        <taxon>Cymbomonas</taxon>
    </lineage>
</organism>
<dbReference type="AlphaFoldDB" id="A0AAE0BNU9"/>
<gene>
    <name evidence="8" type="ORF">CYMTET_50874</name>
</gene>
<dbReference type="Gene3D" id="3.50.50.60">
    <property type="entry name" value="FAD/NAD(P)-binding domain"/>
    <property type="match status" value="2"/>
</dbReference>
<evidence type="ECO:0000256" key="4">
    <source>
        <dbReference type="ARBA" id="ARBA00022827"/>
    </source>
</evidence>
<keyword evidence="3" id="KW-0732">Signal</keyword>
<dbReference type="EMBL" id="LGRX02034001">
    <property type="protein sequence ID" value="KAK3239180.1"/>
    <property type="molecule type" value="Genomic_DNA"/>
</dbReference>
<evidence type="ECO:0000256" key="5">
    <source>
        <dbReference type="ARBA" id="ARBA00022857"/>
    </source>
</evidence>
<dbReference type="PANTHER" id="PTHR46091">
    <property type="entry name" value="BLR7054 PROTEIN"/>
    <property type="match status" value="1"/>
</dbReference>
<keyword evidence="6" id="KW-0520">NAD</keyword>
<dbReference type="Pfam" id="PF01593">
    <property type="entry name" value="Amino_oxidase"/>
    <property type="match status" value="1"/>
</dbReference>
<keyword evidence="9" id="KW-1185">Reference proteome</keyword>
<dbReference type="InterPro" id="IPR002937">
    <property type="entry name" value="Amino_oxidase"/>
</dbReference>
<dbReference type="PANTHER" id="PTHR46091:SF3">
    <property type="entry name" value="AMINE OXIDASE DOMAIN-CONTAINING PROTEIN"/>
    <property type="match status" value="1"/>
</dbReference>
<evidence type="ECO:0000313" key="8">
    <source>
        <dbReference type="EMBL" id="KAK3239180.1"/>
    </source>
</evidence>
<evidence type="ECO:0000256" key="2">
    <source>
        <dbReference type="ARBA" id="ARBA00022630"/>
    </source>
</evidence>
<evidence type="ECO:0000256" key="1">
    <source>
        <dbReference type="ARBA" id="ARBA00005855"/>
    </source>
</evidence>
<proteinExistence type="inferred from homology"/>
<name>A0AAE0BNU9_9CHLO</name>
<comment type="similarity">
    <text evidence="1">Belongs to the carotenoid/retinoid oxidoreductase family. CrtISO subfamily.</text>
</comment>